<keyword evidence="2" id="KW-1185">Reference proteome</keyword>
<accession>A0ABP8FBT2</accession>
<comment type="caution">
    <text evidence="1">The sequence shown here is derived from an EMBL/GenBank/DDBJ whole genome shotgun (WGS) entry which is preliminary data.</text>
</comment>
<organism evidence="1 2">
    <name type="scientific">Nibribacter koreensis</name>
    <dbReference type="NCBI Taxonomy" id="1084519"/>
    <lineage>
        <taxon>Bacteria</taxon>
        <taxon>Pseudomonadati</taxon>
        <taxon>Bacteroidota</taxon>
        <taxon>Cytophagia</taxon>
        <taxon>Cytophagales</taxon>
        <taxon>Hymenobacteraceae</taxon>
        <taxon>Nibribacter</taxon>
    </lineage>
</organism>
<name>A0ABP8FBT2_9BACT</name>
<reference evidence="2" key="1">
    <citation type="journal article" date="2019" name="Int. J. Syst. Evol. Microbiol.">
        <title>The Global Catalogue of Microorganisms (GCM) 10K type strain sequencing project: providing services to taxonomists for standard genome sequencing and annotation.</title>
        <authorList>
            <consortium name="The Broad Institute Genomics Platform"/>
            <consortium name="The Broad Institute Genome Sequencing Center for Infectious Disease"/>
            <person name="Wu L."/>
            <person name="Ma J."/>
        </authorList>
    </citation>
    <scope>NUCLEOTIDE SEQUENCE [LARGE SCALE GENOMIC DNA]</scope>
    <source>
        <strain evidence="2">JCM 17917</strain>
    </source>
</reference>
<proteinExistence type="predicted"/>
<protein>
    <submittedName>
        <fullName evidence="1">Uncharacterized protein</fullName>
    </submittedName>
</protein>
<dbReference type="EMBL" id="BAABGX010000001">
    <property type="protein sequence ID" value="GAA4299460.1"/>
    <property type="molecule type" value="Genomic_DNA"/>
</dbReference>
<sequence>MLFYILSKAEKLITGVTEQTEDGWLTCLPVHNPKNIDIEEESIKGSEVFNNPNYEVSKDLINLVQQV</sequence>
<dbReference type="Proteomes" id="UP001501844">
    <property type="component" value="Unassembled WGS sequence"/>
</dbReference>
<evidence type="ECO:0000313" key="1">
    <source>
        <dbReference type="EMBL" id="GAA4299460.1"/>
    </source>
</evidence>
<gene>
    <name evidence="1" type="ORF">GCM10023183_08750</name>
</gene>
<evidence type="ECO:0000313" key="2">
    <source>
        <dbReference type="Proteomes" id="UP001501844"/>
    </source>
</evidence>